<accession>A0ABS3FYV5</accession>
<evidence type="ECO:0000313" key="3">
    <source>
        <dbReference type="Proteomes" id="UP000664844"/>
    </source>
</evidence>
<organism evidence="2 3">
    <name type="scientific">Phormidium pseudopriestleyi FRX01</name>
    <dbReference type="NCBI Taxonomy" id="1759528"/>
    <lineage>
        <taxon>Bacteria</taxon>
        <taxon>Bacillati</taxon>
        <taxon>Cyanobacteriota</taxon>
        <taxon>Cyanophyceae</taxon>
        <taxon>Oscillatoriophycideae</taxon>
        <taxon>Oscillatoriales</taxon>
        <taxon>Oscillatoriaceae</taxon>
        <taxon>Phormidium</taxon>
    </lineage>
</organism>
<reference evidence="2 3" key="1">
    <citation type="submission" date="2021-03" db="EMBL/GenBank/DDBJ databases">
        <title>Metabolic Capacity of the Antarctic Cyanobacterium Phormidium pseudopriestleyi that Sustains Oxygenic Photosynthesis in the Presence of Hydrogen Sulfide.</title>
        <authorList>
            <person name="Lumian J.E."/>
            <person name="Jungblut A.D."/>
            <person name="Dillon M.L."/>
            <person name="Hawes I."/>
            <person name="Doran P.T."/>
            <person name="Mackey T.J."/>
            <person name="Dick G.J."/>
            <person name="Grettenberger C.L."/>
            <person name="Sumner D.Y."/>
        </authorList>
    </citation>
    <scope>NUCLEOTIDE SEQUENCE [LARGE SCALE GENOMIC DNA]</scope>
    <source>
        <strain evidence="2 3">FRX01</strain>
    </source>
</reference>
<gene>
    <name evidence="2" type="ORF">J0895_25235</name>
</gene>
<name>A0ABS3FYV5_9CYAN</name>
<dbReference type="RefSeq" id="WP_207090739.1">
    <property type="nucleotide sequence ID" value="NZ_JAFLQW010000674.1"/>
</dbReference>
<protein>
    <submittedName>
        <fullName evidence="2">Uncharacterized protein</fullName>
    </submittedName>
</protein>
<feature type="region of interest" description="Disordered" evidence="1">
    <location>
        <begin position="84"/>
        <end position="108"/>
    </location>
</feature>
<comment type="caution">
    <text evidence="2">The sequence shown here is derived from an EMBL/GenBank/DDBJ whole genome shotgun (WGS) entry which is preliminary data.</text>
</comment>
<evidence type="ECO:0000256" key="1">
    <source>
        <dbReference type="SAM" id="MobiDB-lite"/>
    </source>
</evidence>
<sequence length="108" mass="12360">MWKSFGRWHKDSLIHRRFRLNESENWIKAIAVLPGRSPLSNFVLCLPCQRSLLTTLGDRIEESHAKPLAALGDRRKERVKPTAIAIGSSGSQTRVKYHPNFQGENHEN</sequence>
<keyword evidence="3" id="KW-1185">Reference proteome</keyword>
<proteinExistence type="predicted"/>
<evidence type="ECO:0000313" key="2">
    <source>
        <dbReference type="EMBL" id="MBO0352327.1"/>
    </source>
</evidence>
<dbReference type="EMBL" id="JAFLQW010000674">
    <property type="protein sequence ID" value="MBO0352327.1"/>
    <property type="molecule type" value="Genomic_DNA"/>
</dbReference>
<dbReference type="Proteomes" id="UP000664844">
    <property type="component" value="Unassembled WGS sequence"/>
</dbReference>